<evidence type="ECO:0000313" key="3">
    <source>
        <dbReference type="Proteomes" id="UP000499080"/>
    </source>
</evidence>
<accession>A0A4Y2DPR4</accession>
<dbReference type="OrthoDB" id="6409019at2759"/>
<feature type="region of interest" description="Disordered" evidence="1">
    <location>
        <begin position="78"/>
        <end position="110"/>
    </location>
</feature>
<protein>
    <submittedName>
        <fullName evidence="2">Uncharacterized protein</fullName>
    </submittedName>
</protein>
<dbReference type="EMBL" id="BGPR01000399">
    <property type="protein sequence ID" value="GBM18179.1"/>
    <property type="molecule type" value="Genomic_DNA"/>
</dbReference>
<organism evidence="2 3">
    <name type="scientific">Araneus ventricosus</name>
    <name type="common">Orbweaver spider</name>
    <name type="synonym">Epeira ventricosa</name>
    <dbReference type="NCBI Taxonomy" id="182803"/>
    <lineage>
        <taxon>Eukaryota</taxon>
        <taxon>Metazoa</taxon>
        <taxon>Ecdysozoa</taxon>
        <taxon>Arthropoda</taxon>
        <taxon>Chelicerata</taxon>
        <taxon>Arachnida</taxon>
        <taxon>Araneae</taxon>
        <taxon>Araneomorphae</taxon>
        <taxon>Entelegynae</taxon>
        <taxon>Araneoidea</taxon>
        <taxon>Araneidae</taxon>
        <taxon>Araneus</taxon>
    </lineage>
</organism>
<name>A0A4Y2DPR4_ARAVE</name>
<evidence type="ECO:0000313" key="2">
    <source>
        <dbReference type="EMBL" id="GBM18179.1"/>
    </source>
</evidence>
<reference evidence="2 3" key="1">
    <citation type="journal article" date="2019" name="Sci. Rep.">
        <title>Orb-weaving spider Araneus ventricosus genome elucidates the spidroin gene catalogue.</title>
        <authorList>
            <person name="Kono N."/>
            <person name="Nakamura H."/>
            <person name="Ohtoshi R."/>
            <person name="Moran D.A.P."/>
            <person name="Shinohara A."/>
            <person name="Yoshida Y."/>
            <person name="Fujiwara M."/>
            <person name="Mori M."/>
            <person name="Tomita M."/>
            <person name="Arakawa K."/>
        </authorList>
    </citation>
    <scope>NUCLEOTIDE SEQUENCE [LARGE SCALE GENOMIC DNA]</scope>
</reference>
<feature type="compositionally biased region" description="Basic and acidic residues" evidence="1">
    <location>
        <begin position="236"/>
        <end position="247"/>
    </location>
</feature>
<feature type="region of interest" description="Disordered" evidence="1">
    <location>
        <begin position="146"/>
        <end position="175"/>
    </location>
</feature>
<proteinExistence type="predicted"/>
<dbReference type="AlphaFoldDB" id="A0A4Y2DPR4"/>
<feature type="region of interest" description="Disordered" evidence="1">
    <location>
        <begin position="206"/>
        <end position="262"/>
    </location>
</feature>
<feature type="compositionally biased region" description="Polar residues" evidence="1">
    <location>
        <begin position="78"/>
        <end position="107"/>
    </location>
</feature>
<feature type="compositionally biased region" description="Polar residues" evidence="1">
    <location>
        <begin position="146"/>
        <end position="174"/>
    </location>
</feature>
<comment type="caution">
    <text evidence="2">The sequence shown here is derived from an EMBL/GenBank/DDBJ whole genome shotgun (WGS) entry which is preliminary data.</text>
</comment>
<evidence type="ECO:0000256" key="1">
    <source>
        <dbReference type="SAM" id="MobiDB-lite"/>
    </source>
</evidence>
<dbReference type="Proteomes" id="UP000499080">
    <property type="component" value="Unassembled WGS sequence"/>
</dbReference>
<keyword evidence="3" id="KW-1185">Reference proteome</keyword>
<gene>
    <name evidence="2" type="ORF">AVEN_151720_1</name>
</gene>
<sequence length="262" mass="29105">MNIEITTPQDTADSETESLIVHSNGDVTLDDLLSENECETDVEFATAKGIKSEFLNHRSDTTLLDMEPRAKTRLLSRSHSANDLNSQPDSLSVNSLFSEPPRRNSSGEYPVKFFDSDDSSVKPLSNILLHGIEVPKHKANHIQRNSLTPTSSIQPSPVNMQYASPTGWKNVQTSHQDKEDEFTLLLQTTAERVLNKLKSRQQDLGCSLMTGQKSQRRHSHSLQPPVPRKLQPIFRDGNKTPRSESDLKSISGDSDFGPLSAA</sequence>